<dbReference type="RefSeq" id="WP_143597797.1">
    <property type="nucleotide sequence ID" value="NZ_CP015105.1"/>
</dbReference>
<dbReference type="Proteomes" id="UP000182125">
    <property type="component" value="Unassembled WGS sequence"/>
</dbReference>
<gene>
    <name evidence="1" type="ORF">SAMN05216170_1227</name>
</gene>
<protein>
    <submittedName>
        <fullName evidence="1">Uncharacterized protein</fullName>
    </submittedName>
</protein>
<evidence type="ECO:0000313" key="2">
    <source>
        <dbReference type="Proteomes" id="UP000182125"/>
    </source>
</evidence>
<name>A0A1I0NSE7_9EURY</name>
<organism evidence="1 2">
    <name type="scientific">Thermococcus thioreducens</name>
    <dbReference type="NCBI Taxonomy" id="277988"/>
    <lineage>
        <taxon>Archaea</taxon>
        <taxon>Methanobacteriati</taxon>
        <taxon>Methanobacteriota</taxon>
        <taxon>Thermococci</taxon>
        <taxon>Thermococcales</taxon>
        <taxon>Thermococcaceae</taxon>
        <taxon>Thermococcus</taxon>
    </lineage>
</organism>
<reference evidence="1 2" key="1">
    <citation type="submission" date="2016-10" db="EMBL/GenBank/DDBJ databases">
        <authorList>
            <person name="de Groot N.N."/>
        </authorList>
    </citation>
    <scope>NUCLEOTIDE SEQUENCE [LARGE SCALE GENOMIC DNA]</scope>
    <source>
        <strain evidence="1 2">OGL-20</strain>
    </source>
</reference>
<sequence length="74" mass="8390">MDKKHRSNPGDGEFSWEHLLIKLGGKEYLRLKRILEDVKKNGIGKKAFLLALQVPLLSAQEEIGLVPQLLRNVV</sequence>
<proteinExistence type="predicted"/>
<dbReference type="EMBL" id="FOIW01000002">
    <property type="protein sequence ID" value="SEW04544.1"/>
    <property type="molecule type" value="Genomic_DNA"/>
</dbReference>
<dbReference type="AlphaFoldDB" id="A0A1I0NSE7"/>
<dbReference type="GeneID" id="43371832"/>
<dbReference type="OrthoDB" id="102255at2157"/>
<evidence type="ECO:0000313" key="1">
    <source>
        <dbReference type="EMBL" id="SEW04544.1"/>
    </source>
</evidence>
<accession>A0A1I0NSE7</accession>